<evidence type="ECO:0000313" key="2">
    <source>
        <dbReference type="Ensembl" id="ENSTNIP00000003730.1"/>
    </source>
</evidence>
<evidence type="ECO:0000256" key="1">
    <source>
        <dbReference type="SAM" id="MobiDB-lite"/>
    </source>
</evidence>
<protein>
    <submittedName>
        <fullName evidence="2">Uncharacterized protein</fullName>
    </submittedName>
</protein>
<dbReference type="Proteomes" id="UP000007303">
    <property type="component" value="Unassembled WGS sequence"/>
</dbReference>
<feature type="compositionally biased region" description="Basic and acidic residues" evidence="1">
    <location>
        <begin position="134"/>
        <end position="151"/>
    </location>
</feature>
<sequence>RGRTSTQLTGLSDVKVSGAISFFYLTLCRKHVDALLDISEEELLKELEPQEDHCYGGWDEAVRGWTRAAPLSCILATQKDCKKPKQKESADLLFSNTEASATVNTPDQLNQQAGSQWHGGGAGPLRRRASRWPSGREKSPPPRPREGDTQDLRQAPVEIRPTRLQKPSHTSNTAVPIKHFTFLPPIASPQRRPQMLGGRATALGGKSTEERALVFVPKSRTRGTTVGAVNPGAPAGVCHHSLRLFSAIGASAQNSSVTAGASGCTAANRSSLSSGKRVVHSGGAAPRIPAMNPSKAVCAVNL</sequence>
<name>H3C660_TETNG</name>
<dbReference type="InterPro" id="IPR027836">
    <property type="entry name" value="DUF4529"/>
</dbReference>
<dbReference type="InParanoid" id="H3C660"/>
<reference evidence="2" key="3">
    <citation type="submission" date="2025-09" db="UniProtKB">
        <authorList>
            <consortium name="Ensembl"/>
        </authorList>
    </citation>
    <scope>IDENTIFICATION</scope>
</reference>
<dbReference type="OMA" id="RIPAMNP"/>
<dbReference type="HOGENOM" id="CLU_923024_0_0_1"/>
<dbReference type="Pfam" id="PF15032">
    <property type="entry name" value="DUF4529"/>
    <property type="match status" value="1"/>
</dbReference>
<keyword evidence="3" id="KW-1185">Reference proteome</keyword>
<reference evidence="3" key="1">
    <citation type="journal article" date="2004" name="Nature">
        <title>Genome duplication in the teleost fish Tetraodon nigroviridis reveals the early vertebrate proto-karyotype.</title>
        <authorList>
            <person name="Jaillon O."/>
            <person name="Aury J.-M."/>
            <person name="Brunet F."/>
            <person name="Petit J.-L."/>
            <person name="Stange-Thomann N."/>
            <person name="Mauceli E."/>
            <person name="Bouneau L."/>
            <person name="Fischer C."/>
            <person name="Ozouf-Costaz C."/>
            <person name="Bernot A."/>
            <person name="Nicaud S."/>
            <person name="Jaffe D."/>
            <person name="Fisher S."/>
            <person name="Lutfalla G."/>
            <person name="Dossat C."/>
            <person name="Segurens B."/>
            <person name="Dasilva C."/>
            <person name="Salanoubat M."/>
            <person name="Levy M."/>
            <person name="Boudet N."/>
            <person name="Castellano S."/>
            <person name="Anthouard V."/>
            <person name="Jubin C."/>
            <person name="Castelli V."/>
            <person name="Katinka M."/>
            <person name="Vacherie B."/>
            <person name="Biemont C."/>
            <person name="Skalli Z."/>
            <person name="Cattolico L."/>
            <person name="Poulain J."/>
            <person name="De Berardinis V."/>
            <person name="Cruaud C."/>
            <person name="Duprat S."/>
            <person name="Brottier P."/>
            <person name="Coutanceau J.-P."/>
            <person name="Gouzy J."/>
            <person name="Parra G."/>
            <person name="Lardier G."/>
            <person name="Chapple C."/>
            <person name="McKernan K.J."/>
            <person name="McEwan P."/>
            <person name="Bosak S."/>
            <person name="Kellis M."/>
            <person name="Volff J.-N."/>
            <person name="Guigo R."/>
            <person name="Zody M.C."/>
            <person name="Mesirov J."/>
            <person name="Lindblad-Toh K."/>
            <person name="Birren B."/>
            <person name="Nusbaum C."/>
            <person name="Kahn D."/>
            <person name="Robinson-Rechavi M."/>
            <person name="Laudet V."/>
            <person name="Schachter V."/>
            <person name="Quetier F."/>
            <person name="Saurin W."/>
            <person name="Scarpelli C."/>
            <person name="Wincker P."/>
            <person name="Lander E.S."/>
            <person name="Weissenbach J."/>
            <person name="Roest Crollius H."/>
        </authorList>
    </citation>
    <scope>NUCLEOTIDE SEQUENCE [LARGE SCALE GENOMIC DNA]</scope>
</reference>
<dbReference type="GeneTree" id="ENSGT00530000067249"/>
<evidence type="ECO:0000313" key="3">
    <source>
        <dbReference type="Proteomes" id="UP000007303"/>
    </source>
</evidence>
<reference evidence="2" key="2">
    <citation type="submission" date="2025-08" db="UniProtKB">
        <authorList>
            <consortium name="Ensembl"/>
        </authorList>
    </citation>
    <scope>IDENTIFICATION</scope>
</reference>
<dbReference type="Ensembl" id="ENSTNIT00000002040.1">
    <property type="protein sequence ID" value="ENSTNIP00000003730.1"/>
    <property type="gene ID" value="ENSTNIG00000000138.1"/>
</dbReference>
<organism evidence="2 3">
    <name type="scientific">Tetraodon nigroviridis</name>
    <name type="common">Spotted green pufferfish</name>
    <name type="synonym">Chelonodon nigroviridis</name>
    <dbReference type="NCBI Taxonomy" id="99883"/>
    <lineage>
        <taxon>Eukaryota</taxon>
        <taxon>Metazoa</taxon>
        <taxon>Chordata</taxon>
        <taxon>Craniata</taxon>
        <taxon>Vertebrata</taxon>
        <taxon>Euteleostomi</taxon>
        <taxon>Actinopterygii</taxon>
        <taxon>Neopterygii</taxon>
        <taxon>Teleostei</taxon>
        <taxon>Neoteleostei</taxon>
        <taxon>Acanthomorphata</taxon>
        <taxon>Eupercaria</taxon>
        <taxon>Tetraodontiformes</taxon>
        <taxon>Tetradontoidea</taxon>
        <taxon>Tetraodontidae</taxon>
        <taxon>Tetraodon</taxon>
    </lineage>
</organism>
<feature type="compositionally biased region" description="Polar residues" evidence="1">
    <location>
        <begin position="165"/>
        <end position="174"/>
    </location>
</feature>
<dbReference type="AlphaFoldDB" id="H3C660"/>
<proteinExistence type="predicted"/>
<feature type="region of interest" description="Disordered" evidence="1">
    <location>
        <begin position="110"/>
        <end position="174"/>
    </location>
</feature>
<accession>H3C660</accession>